<sequence length="226" mass="25891">MNKFPMSALFTCLLLITSCTKEQNQDSDVIRDVYNDQEVQDDNEELVEETNQHPLLSYFMEAGTIAHFKGDGNENSNFIKRTEYMSENYIIEYEGNGGRGTLTTYRVEENKIVIVKQEFGFPMDNNNQDLSELELELDSLPPLFEYLKTPIEVASADYNKYIVTEVSATVETPYGTFDNAIVIEFMNAYKDIVRSYLVKGFGEVKREYFFSGEEEPAGTSSIEKIE</sequence>
<evidence type="ECO:0000313" key="2">
    <source>
        <dbReference type="Proteomes" id="UP001175097"/>
    </source>
</evidence>
<keyword evidence="2" id="KW-1185">Reference proteome</keyword>
<dbReference type="EMBL" id="JAROCC010000009">
    <property type="protein sequence ID" value="MDN4608256.1"/>
    <property type="molecule type" value="Genomic_DNA"/>
</dbReference>
<organism evidence="1 2">
    <name type="scientific">Sporosarcina highlanderae</name>
    <dbReference type="NCBI Taxonomy" id="3035916"/>
    <lineage>
        <taxon>Bacteria</taxon>
        <taxon>Bacillati</taxon>
        <taxon>Bacillota</taxon>
        <taxon>Bacilli</taxon>
        <taxon>Bacillales</taxon>
        <taxon>Caryophanaceae</taxon>
        <taxon>Sporosarcina</taxon>
    </lineage>
</organism>
<gene>
    <name evidence="1" type="ORF">P5G49_12335</name>
</gene>
<name>A0ABT8JSW4_9BACL</name>
<reference evidence="1" key="1">
    <citation type="submission" date="2023-03" db="EMBL/GenBank/DDBJ databases">
        <title>MT1 and MT2 Draft Genomes of Novel Species.</title>
        <authorList>
            <person name="Venkateswaran K."/>
        </authorList>
    </citation>
    <scope>NUCLEOTIDE SEQUENCE</scope>
    <source>
        <strain evidence="1">F6_3S_P_2</strain>
    </source>
</reference>
<accession>A0ABT8JSW4</accession>
<dbReference type="RefSeq" id="WP_301244183.1">
    <property type="nucleotide sequence ID" value="NZ_JAROCC010000009.1"/>
</dbReference>
<dbReference type="PROSITE" id="PS51257">
    <property type="entry name" value="PROKAR_LIPOPROTEIN"/>
    <property type="match status" value="1"/>
</dbReference>
<evidence type="ECO:0000313" key="1">
    <source>
        <dbReference type="EMBL" id="MDN4608256.1"/>
    </source>
</evidence>
<comment type="caution">
    <text evidence="1">The sequence shown here is derived from an EMBL/GenBank/DDBJ whole genome shotgun (WGS) entry which is preliminary data.</text>
</comment>
<protein>
    <recommendedName>
        <fullName evidence="3">Lipoprotein</fullName>
    </recommendedName>
</protein>
<proteinExistence type="predicted"/>
<evidence type="ECO:0008006" key="3">
    <source>
        <dbReference type="Google" id="ProtNLM"/>
    </source>
</evidence>
<dbReference type="Proteomes" id="UP001175097">
    <property type="component" value="Unassembled WGS sequence"/>
</dbReference>